<dbReference type="EMBL" id="CAJJDO010000139">
    <property type="protein sequence ID" value="CAD8204845.1"/>
    <property type="molecule type" value="Genomic_DNA"/>
</dbReference>
<comment type="caution">
    <text evidence="1">The sequence shown here is derived from an EMBL/GenBank/DDBJ whole genome shotgun (WGS) entry which is preliminary data.</text>
</comment>
<name>A0A8S1XUR2_9CILI</name>
<sequence>MISIFHLKIFKGEFQCNLKGNPKQNYSEFIYKIIDSDQPQKIFLMMIKINLKSLRFFEKQDFQ</sequence>
<protein>
    <submittedName>
        <fullName evidence="1">Uncharacterized protein</fullName>
    </submittedName>
</protein>
<keyword evidence="2" id="KW-1185">Reference proteome</keyword>
<organism evidence="1 2">
    <name type="scientific">Paramecium pentaurelia</name>
    <dbReference type="NCBI Taxonomy" id="43138"/>
    <lineage>
        <taxon>Eukaryota</taxon>
        <taxon>Sar</taxon>
        <taxon>Alveolata</taxon>
        <taxon>Ciliophora</taxon>
        <taxon>Intramacronucleata</taxon>
        <taxon>Oligohymenophorea</taxon>
        <taxon>Peniculida</taxon>
        <taxon>Parameciidae</taxon>
        <taxon>Paramecium</taxon>
    </lineage>
</organism>
<evidence type="ECO:0000313" key="1">
    <source>
        <dbReference type="EMBL" id="CAD8204845.1"/>
    </source>
</evidence>
<gene>
    <name evidence="1" type="ORF">PPENT_87.1.T1390005</name>
</gene>
<proteinExistence type="predicted"/>
<accession>A0A8S1XUR2</accession>
<dbReference type="AlphaFoldDB" id="A0A8S1XUR2"/>
<evidence type="ECO:0000313" key="2">
    <source>
        <dbReference type="Proteomes" id="UP000689195"/>
    </source>
</evidence>
<dbReference type="Proteomes" id="UP000689195">
    <property type="component" value="Unassembled WGS sequence"/>
</dbReference>
<reference evidence="1" key="1">
    <citation type="submission" date="2021-01" db="EMBL/GenBank/DDBJ databases">
        <authorList>
            <consortium name="Genoscope - CEA"/>
            <person name="William W."/>
        </authorList>
    </citation>
    <scope>NUCLEOTIDE SEQUENCE</scope>
</reference>